<keyword evidence="2" id="KW-0012">Acyltransferase</keyword>
<keyword evidence="2" id="KW-0808">Transferase</keyword>
<dbReference type="InterPro" id="IPR016181">
    <property type="entry name" value="Acyl_CoA_acyltransferase"/>
</dbReference>
<dbReference type="RefSeq" id="WP_377053448.1">
    <property type="nucleotide sequence ID" value="NZ_JBHLVZ010000069.1"/>
</dbReference>
<protein>
    <submittedName>
        <fullName evidence="2">GNAT family N-acetyltransferase</fullName>
        <ecNumber evidence="2">2.3.-.-</ecNumber>
    </submittedName>
</protein>
<sequence>MSATLTPGSTLTGIRPASEADMTAITAIYAHHVRHGSASFETRVPDVVEMTRRRTALLEGGFPYVVVEDDGVVLGYAYAGAYRPRAAYSNTVEDSIYLRSDATGRGLGSHLLTALIGACEARGFRQMIAVVGDSANIPSIRVHERQGFRRIGTLEAVGYKHGRWLDIVLLQRRLGEGTSSAPRARDA</sequence>
<feature type="domain" description="N-acetyltransferase" evidence="1">
    <location>
        <begin position="12"/>
        <end position="171"/>
    </location>
</feature>
<dbReference type="SUPFAM" id="SSF55729">
    <property type="entry name" value="Acyl-CoA N-acyltransferases (Nat)"/>
    <property type="match status" value="1"/>
</dbReference>
<accession>A0ABV6IVS5</accession>
<evidence type="ECO:0000313" key="2">
    <source>
        <dbReference type="EMBL" id="MFC0387723.1"/>
    </source>
</evidence>
<dbReference type="GO" id="GO:0016746">
    <property type="term" value="F:acyltransferase activity"/>
    <property type="evidence" value="ECO:0007669"/>
    <property type="project" value="UniProtKB-KW"/>
</dbReference>
<dbReference type="Gene3D" id="3.40.630.30">
    <property type="match status" value="1"/>
</dbReference>
<evidence type="ECO:0000313" key="3">
    <source>
        <dbReference type="Proteomes" id="UP001589789"/>
    </source>
</evidence>
<reference evidence="2 3" key="1">
    <citation type="submission" date="2024-09" db="EMBL/GenBank/DDBJ databases">
        <authorList>
            <person name="Sun Q."/>
            <person name="Mori K."/>
        </authorList>
    </citation>
    <scope>NUCLEOTIDE SEQUENCE [LARGE SCALE GENOMIC DNA]</scope>
    <source>
        <strain evidence="2 3">CCM 7468</strain>
    </source>
</reference>
<comment type="caution">
    <text evidence="2">The sequence shown here is derived from an EMBL/GenBank/DDBJ whole genome shotgun (WGS) entry which is preliminary data.</text>
</comment>
<dbReference type="Proteomes" id="UP001589789">
    <property type="component" value="Unassembled WGS sequence"/>
</dbReference>
<dbReference type="EC" id="2.3.-.-" evidence="2"/>
<dbReference type="Pfam" id="PF13420">
    <property type="entry name" value="Acetyltransf_4"/>
    <property type="match status" value="1"/>
</dbReference>
<dbReference type="PROSITE" id="PS51186">
    <property type="entry name" value="GNAT"/>
    <property type="match status" value="1"/>
</dbReference>
<gene>
    <name evidence="2" type="ORF">ACFFIC_19570</name>
</gene>
<dbReference type="EMBL" id="JBHLVZ010000069">
    <property type="protein sequence ID" value="MFC0387723.1"/>
    <property type="molecule type" value="Genomic_DNA"/>
</dbReference>
<organism evidence="2 3">
    <name type="scientific">Muricoccus vinaceus</name>
    <dbReference type="NCBI Taxonomy" id="424704"/>
    <lineage>
        <taxon>Bacteria</taxon>
        <taxon>Pseudomonadati</taxon>
        <taxon>Pseudomonadota</taxon>
        <taxon>Alphaproteobacteria</taxon>
        <taxon>Acetobacterales</taxon>
        <taxon>Roseomonadaceae</taxon>
        <taxon>Muricoccus</taxon>
    </lineage>
</organism>
<name>A0ABV6IVS5_9PROT</name>
<dbReference type="InterPro" id="IPR000182">
    <property type="entry name" value="GNAT_dom"/>
</dbReference>
<dbReference type="CDD" id="cd04301">
    <property type="entry name" value="NAT_SF"/>
    <property type="match status" value="1"/>
</dbReference>
<dbReference type="PANTHER" id="PTHR43072">
    <property type="entry name" value="N-ACETYLTRANSFERASE"/>
    <property type="match status" value="1"/>
</dbReference>
<evidence type="ECO:0000259" key="1">
    <source>
        <dbReference type="PROSITE" id="PS51186"/>
    </source>
</evidence>
<keyword evidence="3" id="KW-1185">Reference proteome</keyword>
<proteinExistence type="predicted"/>
<dbReference type="PANTHER" id="PTHR43072:SF8">
    <property type="entry name" value="ACYLTRANSFERASE FABY-RELATED"/>
    <property type="match status" value="1"/>
</dbReference>